<organism evidence="2 3">
    <name type="scientific">Nepenthes gracilis</name>
    <name type="common">Slender pitcher plant</name>
    <dbReference type="NCBI Taxonomy" id="150966"/>
    <lineage>
        <taxon>Eukaryota</taxon>
        <taxon>Viridiplantae</taxon>
        <taxon>Streptophyta</taxon>
        <taxon>Embryophyta</taxon>
        <taxon>Tracheophyta</taxon>
        <taxon>Spermatophyta</taxon>
        <taxon>Magnoliopsida</taxon>
        <taxon>eudicotyledons</taxon>
        <taxon>Gunneridae</taxon>
        <taxon>Pentapetalae</taxon>
        <taxon>Caryophyllales</taxon>
        <taxon>Nepenthaceae</taxon>
        <taxon>Nepenthes</taxon>
    </lineage>
</organism>
<protein>
    <submittedName>
        <fullName evidence="2">Uncharacterized protein</fullName>
    </submittedName>
</protein>
<proteinExistence type="predicted"/>
<reference evidence="2" key="1">
    <citation type="submission" date="2023-05" db="EMBL/GenBank/DDBJ databases">
        <title>Nepenthes gracilis genome sequencing.</title>
        <authorList>
            <person name="Fukushima K."/>
        </authorList>
    </citation>
    <scope>NUCLEOTIDE SEQUENCE</scope>
    <source>
        <strain evidence="2">SING2019-196</strain>
    </source>
</reference>
<dbReference type="AlphaFoldDB" id="A0AAD3S5Q7"/>
<feature type="region of interest" description="Disordered" evidence="1">
    <location>
        <begin position="153"/>
        <end position="173"/>
    </location>
</feature>
<evidence type="ECO:0000313" key="3">
    <source>
        <dbReference type="Proteomes" id="UP001279734"/>
    </source>
</evidence>
<accession>A0AAD3S5Q7</accession>
<evidence type="ECO:0000256" key="1">
    <source>
        <dbReference type="SAM" id="MobiDB-lite"/>
    </source>
</evidence>
<comment type="caution">
    <text evidence="2">The sequence shown here is derived from an EMBL/GenBank/DDBJ whole genome shotgun (WGS) entry which is preliminary data.</text>
</comment>
<gene>
    <name evidence="2" type="ORF">Nepgr_006619</name>
</gene>
<evidence type="ECO:0000313" key="2">
    <source>
        <dbReference type="EMBL" id="GMH04779.1"/>
    </source>
</evidence>
<dbReference type="Proteomes" id="UP001279734">
    <property type="component" value="Unassembled WGS sequence"/>
</dbReference>
<keyword evidence="3" id="KW-1185">Reference proteome</keyword>
<dbReference type="EMBL" id="BSYO01000005">
    <property type="protein sequence ID" value="GMH04779.1"/>
    <property type="molecule type" value="Genomic_DNA"/>
</dbReference>
<feature type="compositionally biased region" description="Basic residues" evidence="1">
    <location>
        <begin position="153"/>
        <end position="163"/>
    </location>
</feature>
<name>A0AAD3S5Q7_NEPGR</name>
<sequence length="263" mass="29034">MLYSCLESRYAFSCPEWMAFLEFLVWICLGRYGFCKDGLDMVLCGQFRVFCLIWSSFEEKMVHRRPGCKWWSAVHEEVSIPCSNPIPFFEGGADFPNADLLGANDSKPPLGSNASPPHVSLLFVVQQNIIGGCSNPLISEIKIEYSWKPHRSSHSKWKGHAKPQGKPSKVSELEGSIVDDKKGWIREMVKDVILQIKSPHGNNDHVKQGMGSLKGMGSLPLCSSLSDVAFNQSKVDSIDPPSNAEPLAPPISLVSVATLELVS</sequence>